<reference evidence="2 3" key="1">
    <citation type="journal article" date="2018" name="New Phytol.">
        <title>Comparative genomics and transcriptomics depict ericoid mycorrhizal fungi as versatile saprotrophs and plant mutualists.</title>
        <authorList>
            <person name="Martino E."/>
            <person name="Morin E."/>
            <person name="Grelet G.A."/>
            <person name="Kuo A."/>
            <person name="Kohler A."/>
            <person name="Daghino S."/>
            <person name="Barry K.W."/>
            <person name="Cichocki N."/>
            <person name="Clum A."/>
            <person name="Dockter R.B."/>
            <person name="Hainaut M."/>
            <person name="Kuo R.C."/>
            <person name="LaButti K."/>
            <person name="Lindahl B.D."/>
            <person name="Lindquist E.A."/>
            <person name="Lipzen A."/>
            <person name="Khouja H.R."/>
            <person name="Magnuson J."/>
            <person name="Murat C."/>
            <person name="Ohm R.A."/>
            <person name="Singer S.W."/>
            <person name="Spatafora J.W."/>
            <person name="Wang M."/>
            <person name="Veneault-Fourrey C."/>
            <person name="Henrissat B."/>
            <person name="Grigoriev I.V."/>
            <person name="Martin F.M."/>
            <person name="Perotto S."/>
        </authorList>
    </citation>
    <scope>NUCLEOTIDE SEQUENCE [LARGE SCALE GENOMIC DNA]</scope>
    <source>
        <strain evidence="2 3">ATCC 22711</strain>
    </source>
</reference>
<evidence type="ECO:0000256" key="1">
    <source>
        <dbReference type="SAM" id="Phobius"/>
    </source>
</evidence>
<gene>
    <name evidence="2" type="ORF">M430DRAFT_211748</name>
</gene>
<sequence>MSKQPGRRMEYRNIWKLHEFRDRSSDVYILRRIRGCHNRWPFDSISIILLFFRLFILIYSYLFLSLYPLVHLYLYFYPRYSASYTRGPSHVPFSFHPSCISESRAYYSYQPVEIGPGPCQSKRGYLIDSPALLKGPEY</sequence>
<dbReference type="RefSeq" id="XP_024723027.1">
    <property type="nucleotide sequence ID" value="XM_024864454.1"/>
</dbReference>
<dbReference type="GeneID" id="36572535"/>
<keyword evidence="1" id="KW-1133">Transmembrane helix</keyword>
<organism evidence="2 3">
    <name type="scientific">Amorphotheca resinae ATCC 22711</name>
    <dbReference type="NCBI Taxonomy" id="857342"/>
    <lineage>
        <taxon>Eukaryota</taxon>
        <taxon>Fungi</taxon>
        <taxon>Dikarya</taxon>
        <taxon>Ascomycota</taxon>
        <taxon>Pezizomycotina</taxon>
        <taxon>Leotiomycetes</taxon>
        <taxon>Helotiales</taxon>
        <taxon>Amorphothecaceae</taxon>
        <taxon>Amorphotheca</taxon>
    </lineage>
</organism>
<feature type="transmembrane region" description="Helical" evidence="1">
    <location>
        <begin position="47"/>
        <end position="70"/>
    </location>
</feature>
<dbReference type="InParanoid" id="A0A2T3B815"/>
<evidence type="ECO:0000313" key="2">
    <source>
        <dbReference type="EMBL" id="PSS22981.1"/>
    </source>
</evidence>
<dbReference type="Proteomes" id="UP000241818">
    <property type="component" value="Unassembled WGS sequence"/>
</dbReference>
<dbReference type="EMBL" id="KZ679008">
    <property type="protein sequence ID" value="PSS22981.1"/>
    <property type="molecule type" value="Genomic_DNA"/>
</dbReference>
<proteinExistence type="predicted"/>
<keyword evidence="1" id="KW-0812">Transmembrane</keyword>
<accession>A0A2T3B815</accession>
<dbReference type="AlphaFoldDB" id="A0A2T3B815"/>
<evidence type="ECO:0000313" key="3">
    <source>
        <dbReference type="Proteomes" id="UP000241818"/>
    </source>
</evidence>
<name>A0A2T3B815_AMORE</name>
<keyword evidence="3" id="KW-1185">Reference proteome</keyword>
<keyword evidence="1" id="KW-0472">Membrane</keyword>
<protein>
    <submittedName>
        <fullName evidence="2">Uncharacterized protein</fullName>
    </submittedName>
</protein>